<dbReference type="AlphaFoldDB" id="A0A8D8ZFC1"/>
<protein>
    <submittedName>
        <fullName evidence="1">Uncharacterized protein</fullName>
    </submittedName>
</protein>
<sequence length="143" mass="16700">MMIGYGAKVCSLILSIPGSDFTKILSGVGLVHLGNPNQNQVHVFKTLSGNVKNKVCCIFTGLIINDEDLFMRDFLSSYRAAFDEKRCRFIAFDIFQRYFRMMKQEMLNQFGHWNRFETGFQRAHDWLGLDTTRTRFVRIQRTD</sequence>
<name>A0A8D8ZFC1_9HEMI</name>
<dbReference type="EMBL" id="HBUF01510828">
    <property type="protein sequence ID" value="CAG6746629.1"/>
    <property type="molecule type" value="Transcribed_RNA"/>
</dbReference>
<organism evidence="1">
    <name type="scientific">Cacopsylla melanoneura</name>
    <dbReference type="NCBI Taxonomy" id="428564"/>
    <lineage>
        <taxon>Eukaryota</taxon>
        <taxon>Metazoa</taxon>
        <taxon>Ecdysozoa</taxon>
        <taxon>Arthropoda</taxon>
        <taxon>Hexapoda</taxon>
        <taxon>Insecta</taxon>
        <taxon>Pterygota</taxon>
        <taxon>Neoptera</taxon>
        <taxon>Paraneoptera</taxon>
        <taxon>Hemiptera</taxon>
        <taxon>Sternorrhyncha</taxon>
        <taxon>Psylloidea</taxon>
        <taxon>Psyllidae</taxon>
        <taxon>Psyllinae</taxon>
        <taxon>Cacopsylla</taxon>
    </lineage>
</organism>
<accession>A0A8D8ZFC1</accession>
<reference evidence="1" key="1">
    <citation type="submission" date="2021-05" db="EMBL/GenBank/DDBJ databases">
        <authorList>
            <person name="Alioto T."/>
            <person name="Alioto T."/>
            <person name="Gomez Garrido J."/>
        </authorList>
    </citation>
    <scope>NUCLEOTIDE SEQUENCE</scope>
</reference>
<evidence type="ECO:0000313" key="1">
    <source>
        <dbReference type="EMBL" id="CAG6746629.1"/>
    </source>
</evidence>
<proteinExistence type="predicted"/>